<dbReference type="Gene3D" id="3.30.530.20">
    <property type="match status" value="1"/>
</dbReference>
<dbReference type="RefSeq" id="WP_126620031.1">
    <property type="nucleotide sequence ID" value="NZ_CP034563.1"/>
</dbReference>
<dbReference type="SUPFAM" id="SSF55961">
    <property type="entry name" value="Bet v1-like"/>
    <property type="match status" value="1"/>
</dbReference>
<evidence type="ECO:0008006" key="4">
    <source>
        <dbReference type="Google" id="ProtNLM"/>
    </source>
</evidence>
<dbReference type="InterPro" id="IPR019587">
    <property type="entry name" value="Polyketide_cyclase/dehydratase"/>
</dbReference>
<dbReference type="OrthoDB" id="1440639at2"/>
<dbReference type="KEGG" id="fll:EI427_24495"/>
<feature type="signal peptide" evidence="1">
    <location>
        <begin position="1"/>
        <end position="19"/>
    </location>
</feature>
<keyword evidence="1" id="KW-0732">Signal</keyword>
<evidence type="ECO:0000256" key="1">
    <source>
        <dbReference type="SAM" id="SignalP"/>
    </source>
</evidence>
<dbReference type="Pfam" id="PF10604">
    <property type="entry name" value="Polyketide_cyc2"/>
    <property type="match status" value="1"/>
</dbReference>
<feature type="chain" id="PRO_5019370200" description="SRPBCC family protein" evidence="1">
    <location>
        <begin position="20"/>
        <end position="187"/>
    </location>
</feature>
<evidence type="ECO:0000313" key="2">
    <source>
        <dbReference type="EMBL" id="AZQ65375.1"/>
    </source>
</evidence>
<keyword evidence="3" id="KW-1185">Reference proteome</keyword>
<accession>A0A3S9PAV5</accession>
<dbReference type="InterPro" id="IPR023393">
    <property type="entry name" value="START-like_dom_sf"/>
</dbReference>
<dbReference type="EMBL" id="CP034563">
    <property type="protein sequence ID" value="AZQ65375.1"/>
    <property type="molecule type" value="Genomic_DNA"/>
</dbReference>
<dbReference type="AlphaFoldDB" id="A0A3S9PAV5"/>
<reference evidence="2 3" key="1">
    <citation type="submission" date="2018-12" db="EMBL/GenBank/DDBJ databases">
        <title>Flammeovirga pectinis sp. nov., isolated from the gut of the Korean scallop, Patinopecten yessoensis.</title>
        <authorList>
            <person name="Bae J.-W."/>
            <person name="Jeong Y.-S."/>
            <person name="Kang W."/>
        </authorList>
    </citation>
    <scope>NUCLEOTIDE SEQUENCE [LARGE SCALE GENOMIC DNA]</scope>
    <source>
        <strain evidence="2 3">L12M1</strain>
    </source>
</reference>
<dbReference type="Proteomes" id="UP000267268">
    <property type="component" value="Chromosome 2"/>
</dbReference>
<evidence type="ECO:0000313" key="3">
    <source>
        <dbReference type="Proteomes" id="UP000267268"/>
    </source>
</evidence>
<organism evidence="2 3">
    <name type="scientific">Flammeovirga pectinis</name>
    <dbReference type="NCBI Taxonomy" id="2494373"/>
    <lineage>
        <taxon>Bacteria</taxon>
        <taxon>Pseudomonadati</taxon>
        <taxon>Bacteroidota</taxon>
        <taxon>Cytophagia</taxon>
        <taxon>Cytophagales</taxon>
        <taxon>Flammeovirgaceae</taxon>
        <taxon>Flammeovirga</taxon>
    </lineage>
</organism>
<sequence>MKTMLTFTLTVLLSGNLFAQTQSFTVTREIAVSTDSVWTIVGENYADIAKSHPQLSASHYVEGTPLNGEGCERLCSFSDNGKKFTRERMTEYNEEEYSFKAEILGVNGLPIDTTQSYMLYNLEVINDTATTISLTMVYRTNPAFLGMLAKGKFKKGIEDYAIAIQHYALTGEEVNPENFKRIKKLYN</sequence>
<name>A0A3S9PAV5_9BACT</name>
<proteinExistence type="predicted"/>
<protein>
    <recommendedName>
        <fullName evidence="4">SRPBCC family protein</fullName>
    </recommendedName>
</protein>
<gene>
    <name evidence="2" type="ORF">EI427_24495</name>
</gene>